<evidence type="ECO:0000313" key="2">
    <source>
        <dbReference type="Proteomes" id="UP000249057"/>
    </source>
</evidence>
<evidence type="ECO:0000313" key="1">
    <source>
        <dbReference type="EMBL" id="RAH41954.1"/>
    </source>
</evidence>
<reference evidence="1" key="1">
    <citation type="submission" date="2018-02" db="EMBL/GenBank/DDBJ databases">
        <title>The genomes of Aspergillus section Nigri reveals drivers in fungal speciation.</title>
        <authorList>
            <consortium name="DOE Joint Genome Institute"/>
            <person name="Vesth T.C."/>
            <person name="Nybo J."/>
            <person name="Theobald S."/>
            <person name="Brandl J."/>
            <person name="Frisvad J.C."/>
            <person name="Nielsen K.F."/>
            <person name="Lyhne E.K."/>
            <person name="Kogle M.E."/>
            <person name="Kuo A."/>
            <person name="Riley R."/>
            <person name="Clum A."/>
            <person name="Nolan M."/>
            <person name="Lipzen A."/>
            <person name="Salamov A."/>
            <person name="Henrissat B."/>
            <person name="Wiebenga A."/>
            <person name="De vries R.P."/>
            <person name="Grigoriev I.V."/>
            <person name="Mortensen U.H."/>
            <person name="Andersen M.R."/>
            <person name="Baker S.E."/>
        </authorList>
    </citation>
    <scope>NUCLEOTIDE SEQUENCE</scope>
    <source>
        <strain evidence="1">CBS 621.78</strain>
    </source>
</reference>
<organism evidence="1 2">
    <name type="scientific">Aspergillus brunneoviolaceus CBS 621.78</name>
    <dbReference type="NCBI Taxonomy" id="1450534"/>
    <lineage>
        <taxon>Eukaryota</taxon>
        <taxon>Fungi</taxon>
        <taxon>Dikarya</taxon>
        <taxon>Ascomycota</taxon>
        <taxon>Pezizomycotina</taxon>
        <taxon>Eurotiomycetes</taxon>
        <taxon>Eurotiomycetidae</taxon>
        <taxon>Eurotiales</taxon>
        <taxon>Aspergillaceae</taxon>
        <taxon>Aspergillus</taxon>
        <taxon>Aspergillus subgen. Circumdati</taxon>
    </lineage>
</organism>
<proteinExistence type="predicted"/>
<gene>
    <name evidence="1" type="ORF">BO95DRAFT_505362</name>
</gene>
<name>A0ACD1FYA4_9EURO</name>
<sequence length="563" mass="64233">MGPPGQASLVEIALKSRRGLDRLAARFADRAPHAFHVHRVQFAAWLEHWSVLETDRVDMTLDYQLRTALKTVENVEALEVAVVGAAIAAMGIDDAWYSSDSSEAADLDAEFAEEPRHRDCEDPFTNLLKLCRYELWHLIRTLDRNTALFAQSSMYAPSDLLVHHANYIVCDEWDREVTERFEAMVCRALRYRCKVHNKVLQARLGKMVCDRRRALNYHSRSQDDSPMHIPRQNLNPVTFVLAMRDAAQEEHPPPPPLAPGQEEFECPYCRFKLPAARYASHDAWRKHVLTDLEPYICIFDACTEEANTFHTPQQWLYHMELHHSSTWICRVPRCRNRTFYRQIAFEQHGINAHGYTSESLRTICHESRRPYPAIFHRCPFCGPRPDQDPPRDDDAYPGNAAAHHAAHRLYHHVARHLEEFALMAIPYTPSEPVVYPTPPAGGGGGGRYSRHILPIPRVEDHGNWEWIFDENLPAYMYRRDVFPGSSRSSVSAASTPYYRPSTPVDGPDISELVDVVESEDADVSIYEDAELFEGDEDGFLDGYDEFVAGYAGARGLTGWDGES</sequence>
<accession>A0ACD1FYA4</accession>
<protein>
    <submittedName>
        <fullName evidence="1">Uncharacterized protein</fullName>
    </submittedName>
</protein>
<dbReference type="Proteomes" id="UP000249057">
    <property type="component" value="Unassembled WGS sequence"/>
</dbReference>
<keyword evidence="2" id="KW-1185">Reference proteome</keyword>
<dbReference type="EMBL" id="KZ825380">
    <property type="protein sequence ID" value="RAH41954.1"/>
    <property type="molecule type" value="Genomic_DNA"/>
</dbReference>